<dbReference type="Pfam" id="PF00501">
    <property type="entry name" value="AMP-binding"/>
    <property type="match status" value="1"/>
</dbReference>
<dbReference type="PROSITE" id="PS00455">
    <property type="entry name" value="AMP_BINDING"/>
    <property type="match status" value="1"/>
</dbReference>
<dbReference type="Gene3D" id="3.30.300.30">
    <property type="match status" value="1"/>
</dbReference>
<dbReference type="SUPFAM" id="SSF56801">
    <property type="entry name" value="Acetyl-CoA synthetase-like"/>
    <property type="match status" value="1"/>
</dbReference>
<comment type="caution">
    <text evidence="3">The sequence shown here is derived from an EMBL/GenBank/DDBJ whole genome shotgun (WGS) entry which is preliminary data.</text>
</comment>
<name>A0A2N3VK74_9NOCA</name>
<dbReference type="InterPro" id="IPR020845">
    <property type="entry name" value="AMP-binding_CS"/>
</dbReference>
<feature type="domain" description="AMP-dependent synthetase/ligase" evidence="1">
    <location>
        <begin position="16"/>
        <end position="373"/>
    </location>
</feature>
<sequence length="538" mass="57130">MTMPELDLATLHEAIAEALAEQPCVITAQRTYSWRETTDRTRRFAAVLRANGLGGRKPVANAWETGQDHLGLYLYNGAEYLEGVLGAHKASVAPFNINYRYTPTELAYLLRDAQAKAVLFGGYFAETLAAALTELDQAPLLIQVDDGSGAQLLDGALDYETALAAADPGQGAPESGPEDRHLLYTGGTTGMPKGVIWRVGDLVAGPLGVRKAASAEEVVERALRIRGRVLPAPPLMHGAGTGIAVGGWFSGATVVFPPSPERFDAGVLLDTCVQHEVTSIAIIGDAFGAPMVAELQARPRALPALKLIVNSGAALRESLEDQLRELIPGVRISDMLGSSETGLHAKRGSGSSTFSARGNTALIDETRTRIVEPGSEEIGWLAQGGAIPMGYLGDPDKTAATFVTVDGRRFSVPGDRARLTEAGEFEFLGREATTINTGGEKVFAEEVEQVVRALPGVADAVVVGRPSQRWGQEVVALYQPADDTVTTEQLRDGCRAALAGYKIPKVFLRVDRVGRHANGKADYAWAKAAAVSPPEELA</sequence>
<keyword evidence="4" id="KW-1185">Reference proteome</keyword>
<dbReference type="Pfam" id="PF13193">
    <property type="entry name" value="AMP-binding_C"/>
    <property type="match status" value="1"/>
</dbReference>
<reference evidence="3 4" key="1">
    <citation type="submission" date="2017-12" db="EMBL/GenBank/DDBJ databases">
        <title>Sequencing the genomes of 1000 Actinobacteria strains.</title>
        <authorList>
            <person name="Klenk H.-P."/>
        </authorList>
    </citation>
    <scope>NUCLEOTIDE SEQUENCE [LARGE SCALE GENOMIC DNA]</scope>
    <source>
        <strain evidence="3 4">DSM 44489</strain>
    </source>
</reference>
<evidence type="ECO:0000259" key="2">
    <source>
        <dbReference type="Pfam" id="PF13193"/>
    </source>
</evidence>
<dbReference type="InterPro" id="IPR000873">
    <property type="entry name" value="AMP-dep_synth/lig_dom"/>
</dbReference>
<dbReference type="AlphaFoldDB" id="A0A2N3VK74"/>
<organism evidence="3 4">
    <name type="scientific">Nocardia fluminea</name>
    <dbReference type="NCBI Taxonomy" id="134984"/>
    <lineage>
        <taxon>Bacteria</taxon>
        <taxon>Bacillati</taxon>
        <taxon>Actinomycetota</taxon>
        <taxon>Actinomycetes</taxon>
        <taxon>Mycobacteriales</taxon>
        <taxon>Nocardiaceae</taxon>
        <taxon>Nocardia</taxon>
    </lineage>
</organism>
<dbReference type="PANTHER" id="PTHR43767">
    <property type="entry name" value="LONG-CHAIN-FATTY-ACID--COA LIGASE"/>
    <property type="match status" value="1"/>
</dbReference>
<dbReference type="NCBIfam" id="NF005863">
    <property type="entry name" value="PRK07798.1"/>
    <property type="match status" value="1"/>
</dbReference>
<proteinExistence type="predicted"/>
<dbReference type="InterPro" id="IPR045851">
    <property type="entry name" value="AMP-bd_C_sf"/>
</dbReference>
<dbReference type="PANTHER" id="PTHR43767:SF1">
    <property type="entry name" value="NONRIBOSOMAL PEPTIDE SYNTHASE PES1 (EUROFUNG)-RELATED"/>
    <property type="match status" value="1"/>
</dbReference>
<feature type="domain" description="AMP-binding enzyme C-terminal" evidence="2">
    <location>
        <begin position="446"/>
        <end position="520"/>
    </location>
</feature>
<dbReference type="EMBL" id="PJMW01000002">
    <property type="protein sequence ID" value="PKV82022.1"/>
    <property type="molecule type" value="Genomic_DNA"/>
</dbReference>
<dbReference type="InterPro" id="IPR025110">
    <property type="entry name" value="AMP-bd_C"/>
</dbReference>
<protein>
    <submittedName>
        <fullName evidence="3">Fatty-acyl-CoA synthase</fullName>
    </submittedName>
</protein>
<evidence type="ECO:0000313" key="4">
    <source>
        <dbReference type="Proteomes" id="UP000233766"/>
    </source>
</evidence>
<dbReference type="InterPro" id="IPR042099">
    <property type="entry name" value="ANL_N_sf"/>
</dbReference>
<dbReference type="RefSeq" id="WP_211300475.1">
    <property type="nucleotide sequence ID" value="NZ_PJMW01000002.1"/>
</dbReference>
<evidence type="ECO:0000259" key="1">
    <source>
        <dbReference type="Pfam" id="PF00501"/>
    </source>
</evidence>
<dbReference type="InterPro" id="IPR050237">
    <property type="entry name" value="ATP-dep_AMP-bd_enzyme"/>
</dbReference>
<evidence type="ECO:0000313" key="3">
    <source>
        <dbReference type="EMBL" id="PKV82022.1"/>
    </source>
</evidence>
<accession>A0A2N3VK74</accession>
<gene>
    <name evidence="3" type="ORF">ATK86_6505</name>
</gene>
<dbReference type="GO" id="GO:0016878">
    <property type="term" value="F:acid-thiol ligase activity"/>
    <property type="evidence" value="ECO:0007669"/>
    <property type="project" value="UniProtKB-ARBA"/>
</dbReference>
<dbReference type="Proteomes" id="UP000233766">
    <property type="component" value="Unassembled WGS sequence"/>
</dbReference>
<dbReference type="Gene3D" id="3.40.50.12780">
    <property type="entry name" value="N-terminal domain of ligase-like"/>
    <property type="match status" value="1"/>
</dbReference>